<keyword evidence="2" id="KW-1185">Reference proteome</keyword>
<dbReference type="EMBL" id="CP035282">
    <property type="protein sequence ID" value="QAT60175.1"/>
    <property type="molecule type" value="Genomic_DNA"/>
</dbReference>
<dbReference type="AlphaFoldDB" id="A0A410Q858"/>
<reference evidence="2" key="1">
    <citation type="submission" date="2019-01" db="EMBL/GenBank/DDBJ databases">
        <title>Draft genomes of a novel of Sporanaerobacter strains.</title>
        <authorList>
            <person name="Ma S."/>
        </authorList>
    </citation>
    <scope>NUCLEOTIDE SEQUENCE [LARGE SCALE GENOMIC DNA]</scope>
    <source>
        <strain evidence="2">NJN-17</strain>
    </source>
</reference>
<protein>
    <submittedName>
        <fullName evidence="1">Uncharacterized protein</fullName>
    </submittedName>
</protein>
<evidence type="ECO:0000313" key="2">
    <source>
        <dbReference type="Proteomes" id="UP000287969"/>
    </source>
</evidence>
<organism evidence="1 2">
    <name type="scientific">Acidilutibacter cellobiosedens</name>
    <dbReference type="NCBI Taxonomy" id="2507161"/>
    <lineage>
        <taxon>Bacteria</taxon>
        <taxon>Bacillati</taxon>
        <taxon>Bacillota</taxon>
        <taxon>Tissierellia</taxon>
        <taxon>Tissierellales</taxon>
        <taxon>Acidilutibacteraceae</taxon>
        <taxon>Acidilutibacter</taxon>
    </lineage>
</organism>
<sequence length="60" mass="7068">MIKTRRSLLLNSWYVLKEFHRILKPEGLLSIMEEKVFNMVYLSPKGLTEIVSVGLFIEQE</sequence>
<accession>A0A410Q858</accession>
<dbReference type="KEGG" id="spoa:EQM13_00595"/>
<evidence type="ECO:0000313" key="1">
    <source>
        <dbReference type="EMBL" id="QAT60175.1"/>
    </source>
</evidence>
<name>A0A410Q858_9FIRM</name>
<dbReference type="RefSeq" id="WP_071140582.1">
    <property type="nucleotide sequence ID" value="NZ_CP035282.1"/>
</dbReference>
<proteinExistence type="predicted"/>
<gene>
    <name evidence="1" type="ORF">EQM13_00595</name>
</gene>
<dbReference type="Proteomes" id="UP000287969">
    <property type="component" value="Chromosome"/>
</dbReference>